<dbReference type="AlphaFoldDB" id="X0T3K5"/>
<dbReference type="PROSITE" id="PS50937">
    <property type="entry name" value="HTH_MERR_2"/>
    <property type="match status" value="1"/>
</dbReference>
<dbReference type="PANTHER" id="PTHR30204">
    <property type="entry name" value="REDOX-CYCLING DRUG-SENSING TRANSCRIPTIONAL ACTIVATOR SOXR"/>
    <property type="match status" value="1"/>
</dbReference>
<feature type="region of interest" description="Disordered" evidence="5">
    <location>
        <begin position="95"/>
        <end position="147"/>
    </location>
</feature>
<evidence type="ECO:0000256" key="4">
    <source>
        <dbReference type="ARBA" id="ARBA00023163"/>
    </source>
</evidence>
<accession>X0T3K5</accession>
<keyword evidence="2" id="KW-0805">Transcription regulation</keyword>
<feature type="non-terminal residue" evidence="7">
    <location>
        <position position="1"/>
    </location>
</feature>
<name>X0T3K5_9ZZZZ</name>
<dbReference type="GO" id="GO:0003700">
    <property type="term" value="F:DNA-binding transcription factor activity"/>
    <property type="evidence" value="ECO:0007669"/>
    <property type="project" value="InterPro"/>
</dbReference>
<dbReference type="Gene3D" id="1.10.1660.10">
    <property type="match status" value="1"/>
</dbReference>
<dbReference type="GO" id="GO:0003677">
    <property type="term" value="F:DNA binding"/>
    <property type="evidence" value="ECO:0007669"/>
    <property type="project" value="UniProtKB-KW"/>
</dbReference>
<comment type="caution">
    <text evidence="7">The sequence shown here is derived from an EMBL/GenBank/DDBJ whole genome shotgun (WGS) entry which is preliminary data.</text>
</comment>
<protein>
    <recommendedName>
        <fullName evidence="6">HTH merR-type domain-containing protein</fullName>
    </recommendedName>
</protein>
<dbReference type="SUPFAM" id="SSF46955">
    <property type="entry name" value="Putative DNA-binding domain"/>
    <property type="match status" value="1"/>
</dbReference>
<sequence length="147" mass="16887">ITEYLRHVSRAEQVAERDVVLSIPRKLYRASEIAQHLAITRQTVHNYATIGLITEEVRTPGGQRLFDESVFPRLFRIHRLKRTHRLHEIRRILDEQERRGPHVDDVAHASDMADVSGSAAPGPQHDCRGTPRPTTARDTQMKDTRRA</sequence>
<proteinExistence type="predicted"/>
<dbReference type="PANTHER" id="PTHR30204:SF69">
    <property type="entry name" value="MERR-FAMILY TRANSCRIPTIONAL REGULATOR"/>
    <property type="match status" value="1"/>
</dbReference>
<dbReference type="InterPro" id="IPR000551">
    <property type="entry name" value="MerR-type_HTH_dom"/>
</dbReference>
<dbReference type="InterPro" id="IPR009061">
    <property type="entry name" value="DNA-bd_dom_put_sf"/>
</dbReference>
<evidence type="ECO:0000256" key="5">
    <source>
        <dbReference type="SAM" id="MobiDB-lite"/>
    </source>
</evidence>
<feature type="domain" description="HTH merR-type" evidence="6">
    <location>
        <begin position="27"/>
        <end position="95"/>
    </location>
</feature>
<evidence type="ECO:0000256" key="2">
    <source>
        <dbReference type="ARBA" id="ARBA00023015"/>
    </source>
</evidence>
<dbReference type="InterPro" id="IPR047057">
    <property type="entry name" value="MerR_fam"/>
</dbReference>
<reference evidence="7" key="1">
    <citation type="journal article" date="2014" name="Front. Microbiol.">
        <title>High frequency of phylogenetically diverse reductive dehalogenase-homologous genes in deep subseafloor sedimentary metagenomes.</title>
        <authorList>
            <person name="Kawai M."/>
            <person name="Futagami T."/>
            <person name="Toyoda A."/>
            <person name="Takaki Y."/>
            <person name="Nishi S."/>
            <person name="Hori S."/>
            <person name="Arai W."/>
            <person name="Tsubouchi T."/>
            <person name="Morono Y."/>
            <person name="Uchiyama I."/>
            <person name="Ito T."/>
            <person name="Fujiyama A."/>
            <person name="Inagaki F."/>
            <person name="Takami H."/>
        </authorList>
    </citation>
    <scope>NUCLEOTIDE SEQUENCE</scope>
    <source>
        <strain evidence="7">Expedition CK06-06</strain>
    </source>
</reference>
<dbReference type="SMART" id="SM00422">
    <property type="entry name" value="HTH_MERR"/>
    <property type="match status" value="1"/>
</dbReference>
<evidence type="ECO:0000256" key="3">
    <source>
        <dbReference type="ARBA" id="ARBA00023125"/>
    </source>
</evidence>
<feature type="compositionally biased region" description="Basic and acidic residues" evidence="5">
    <location>
        <begin position="95"/>
        <end position="108"/>
    </location>
</feature>
<evidence type="ECO:0000256" key="1">
    <source>
        <dbReference type="ARBA" id="ARBA00022491"/>
    </source>
</evidence>
<keyword evidence="3" id="KW-0238">DNA-binding</keyword>
<keyword evidence="1" id="KW-0678">Repressor</keyword>
<evidence type="ECO:0000259" key="6">
    <source>
        <dbReference type="PROSITE" id="PS50937"/>
    </source>
</evidence>
<dbReference type="Pfam" id="PF00376">
    <property type="entry name" value="MerR"/>
    <property type="match status" value="1"/>
</dbReference>
<gene>
    <name evidence="7" type="ORF">S01H1_25226</name>
</gene>
<organism evidence="7">
    <name type="scientific">marine sediment metagenome</name>
    <dbReference type="NCBI Taxonomy" id="412755"/>
    <lineage>
        <taxon>unclassified sequences</taxon>
        <taxon>metagenomes</taxon>
        <taxon>ecological metagenomes</taxon>
    </lineage>
</organism>
<evidence type="ECO:0000313" key="7">
    <source>
        <dbReference type="EMBL" id="GAF88053.1"/>
    </source>
</evidence>
<keyword evidence="4" id="KW-0804">Transcription</keyword>
<dbReference type="EMBL" id="BARS01015214">
    <property type="protein sequence ID" value="GAF88053.1"/>
    <property type="molecule type" value="Genomic_DNA"/>
</dbReference>